<dbReference type="PRINTS" id="PR00086">
    <property type="entry name" value="LLDHDRGNASE"/>
</dbReference>
<evidence type="ECO:0000256" key="3">
    <source>
        <dbReference type="PIRSR" id="PIRSR000102-1"/>
    </source>
</evidence>
<dbReference type="Gene3D" id="3.90.110.10">
    <property type="entry name" value="Lactate dehydrogenase/glycoside hydrolase, family 4, C-terminal"/>
    <property type="match status" value="1"/>
</dbReference>
<dbReference type="GO" id="GO:0006089">
    <property type="term" value="P:lactate metabolic process"/>
    <property type="evidence" value="ECO:0007669"/>
    <property type="project" value="TreeGrafter"/>
</dbReference>
<evidence type="ECO:0000313" key="8">
    <source>
        <dbReference type="EMBL" id="EFG27087.1"/>
    </source>
</evidence>
<dbReference type="SUPFAM" id="SSF56327">
    <property type="entry name" value="LDH C-terminal domain-like"/>
    <property type="match status" value="1"/>
</dbReference>
<dbReference type="PANTHER" id="PTHR43128">
    <property type="entry name" value="L-2-HYDROXYCARBOXYLATE DEHYDROGENASE (NAD(P)(+))"/>
    <property type="match status" value="1"/>
</dbReference>
<evidence type="ECO:0000256" key="4">
    <source>
        <dbReference type="PIRSR" id="PIRSR000102-3"/>
    </source>
</evidence>
<evidence type="ECO:0000259" key="7">
    <source>
        <dbReference type="Pfam" id="PF02866"/>
    </source>
</evidence>
<dbReference type="SUPFAM" id="SSF51735">
    <property type="entry name" value="NAD(P)-binding Rossmann-fold domains"/>
    <property type="match status" value="1"/>
</dbReference>
<evidence type="ECO:0000313" key="9">
    <source>
        <dbReference type="Proteomes" id="UP000005777"/>
    </source>
</evidence>
<feature type="domain" description="Lactate/malate dehydrogenase N-terminal" evidence="6">
    <location>
        <begin position="3"/>
        <end position="143"/>
    </location>
</feature>
<dbReference type="PIRSF" id="PIRSF000102">
    <property type="entry name" value="Lac_mal_DH"/>
    <property type="match status" value="1"/>
</dbReference>
<evidence type="ECO:0000256" key="5">
    <source>
        <dbReference type="RuleBase" id="RU003369"/>
    </source>
</evidence>
<dbReference type="GO" id="GO:0004459">
    <property type="term" value="F:L-lactate dehydrogenase (NAD+) activity"/>
    <property type="evidence" value="ECO:0007669"/>
    <property type="project" value="InterPro"/>
</dbReference>
<organism evidence="8 9">
    <name type="scientific">Scardovia inopinata F0304</name>
    <dbReference type="NCBI Taxonomy" id="641146"/>
    <lineage>
        <taxon>Bacteria</taxon>
        <taxon>Bacillati</taxon>
        <taxon>Actinomycetota</taxon>
        <taxon>Actinomycetes</taxon>
        <taxon>Bifidobacteriales</taxon>
        <taxon>Bifidobacteriaceae</taxon>
        <taxon>Scardovia</taxon>
    </lineage>
</organism>
<dbReference type="InterPro" id="IPR001557">
    <property type="entry name" value="L-lactate/malate_DH"/>
</dbReference>
<comment type="caution">
    <text evidence="8">The sequence shown here is derived from an EMBL/GenBank/DDBJ whole genome shotgun (WGS) entry which is preliminary data.</text>
</comment>
<feature type="binding site" evidence="4">
    <location>
        <position position="33"/>
    </location>
    <ligand>
        <name>NAD(+)</name>
        <dbReference type="ChEBI" id="CHEBI:57540"/>
    </ligand>
</feature>
<dbReference type="InterPro" id="IPR036291">
    <property type="entry name" value="NAD(P)-bd_dom_sf"/>
</dbReference>
<feature type="domain" description="Lactate/malate dehydrogenase C-terminal" evidence="7">
    <location>
        <begin position="146"/>
        <end position="302"/>
    </location>
</feature>
<feature type="binding site" evidence="4">
    <location>
        <begin position="119"/>
        <end position="121"/>
    </location>
    <ligand>
        <name>NAD(+)</name>
        <dbReference type="ChEBI" id="CHEBI:57540"/>
    </ligand>
</feature>
<dbReference type="CDD" id="cd05291">
    <property type="entry name" value="HicDH_like"/>
    <property type="match status" value="1"/>
</dbReference>
<dbReference type="Gene3D" id="3.40.50.720">
    <property type="entry name" value="NAD(P)-binding Rossmann-like Domain"/>
    <property type="match status" value="1"/>
</dbReference>
<accession>W5IJ85</accession>
<dbReference type="Pfam" id="PF02866">
    <property type="entry name" value="Ldh_1_C"/>
    <property type="match status" value="1"/>
</dbReference>
<dbReference type="eggNOG" id="COG0039">
    <property type="taxonomic scope" value="Bacteria"/>
</dbReference>
<evidence type="ECO:0000259" key="6">
    <source>
        <dbReference type="Pfam" id="PF00056"/>
    </source>
</evidence>
<reference evidence="8 9" key="1">
    <citation type="submission" date="2012-01" db="EMBL/GenBank/DDBJ databases">
        <title>The Genome Sequence of Scardovia inopinata F0304.</title>
        <authorList>
            <consortium name="The Broad Institute Genome Sequencing Platform"/>
            <person name="Earl A."/>
            <person name="Ward D."/>
            <person name="Feldgarden M."/>
            <person name="Gevers D."/>
            <person name="Izard J."/>
            <person name="Baranova O.V."/>
            <person name="Blanton J.M."/>
            <person name="Tanner A.C."/>
            <person name="Dewhirst F.E."/>
            <person name="Young S.K."/>
            <person name="Zeng Q."/>
            <person name="Gargeya S."/>
            <person name="Fitzgerald M."/>
            <person name="Haas B."/>
            <person name="Abouelleil A."/>
            <person name="Alvarado L."/>
            <person name="Arachchi H.M."/>
            <person name="Berlin A."/>
            <person name="Chapman S.B."/>
            <person name="Gearin G."/>
            <person name="Goldberg J."/>
            <person name="Griggs A."/>
            <person name="Gujja S."/>
            <person name="Hansen M."/>
            <person name="Heiman D."/>
            <person name="Howarth C."/>
            <person name="Larimer J."/>
            <person name="Lui A."/>
            <person name="MacDonald P.J."/>
            <person name="McCowen C."/>
            <person name="Montmayeur A."/>
            <person name="Murphy C."/>
            <person name="Neiman D."/>
            <person name="Pearson M."/>
            <person name="Priest M."/>
            <person name="Roberts A."/>
            <person name="Saif S."/>
            <person name="Shea T."/>
            <person name="Sisk P."/>
            <person name="Stolte C."/>
            <person name="Sykes S."/>
            <person name="Wortman J."/>
            <person name="Nusbaum C."/>
            <person name="Birren B."/>
        </authorList>
    </citation>
    <scope>NUCLEOTIDE SEQUENCE [LARGE SCALE GENOMIC DNA]</scope>
    <source>
        <strain evidence="8 9">F0304</strain>
    </source>
</reference>
<sequence>MRKVGVIGIGHVGVTVAFSLFTSGGADQLVLIDTKKEKATAEVNDFKDALARNHHHLVVVDGDYSELADADVIVTAFGDVAATVASGDRFGEFNFNTVQAQSVGAQIKASGFHGIIVDISNPCDVVTNILQQTSGLPRNHVFGTGTSLDTARMQRAVAAYLGDQDPRNIGGYVLGEHGNSQFTAWSTVTVGTRPLAEFIDDPSVYPQMEEAARQGGFVTAAGKGYTNYAVATCAVRLVEAVFSDARLLTPVSTYVEKVGTYVGYPAFVGADGVVKVHDLELTADENAQLEKTATYLKENAAKVGF</sequence>
<dbReference type="Pfam" id="PF00056">
    <property type="entry name" value="Ldh_1_N"/>
    <property type="match status" value="1"/>
</dbReference>
<feature type="binding site" evidence="4">
    <location>
        <position position="96"/>
    </location>
    <ligand>
        <name>NAD(+)</name>
        <dbReference type="ChEBI" id="CHEBI:57540"/>
    </ligand>
</feature>
<protein>
    <recommendedName>
        <fullName evidence="10">L-lactate dehydrogenase</fullName>
    </recommendedName>
</protein>
<dbReference type="PROSITE" id="PS00064">
    <property type="entry name" value="L_LDH"/>
    <property type="match status" value="1"/>
</dbReference>
<keyword evidence="4" id="KW-0520">NAD</keyword>
<dbReference type="PANTHER" id="PTHR43128:SF31">
    <property type="entry name" value="L-LACTATE DEHYDROGENASE"/>
    <property type="match status" value="1"/>
</dbReference>
<feature type="active site" description="Proton acceptor" evidence="3">
    <location>
        <position position="177"/>
    </location>
</feature>
<gene>
    <name evidence="8" type="ORF">HMPREF9020_00722</name>
</gene>
<name>W5IJ85_SCAIO</name>
<dbReference type="InterPro" id="IPR022383">
    <property type="entry name" value="Lactate/malate_DH_C"/>
</dbReference>
<feature type="binding site" evidence="4">
    <location>
        <begin position="8"/>
        <end position="13"/>
    </location>
    <ligand>
        <name>NAD(+)</name>
        <dbReference type="ChEBI" id="CHEBI:57540"/>
    </ligand>
</feature>
<dbReference type="AlphaFoldDB" id="W5IJ85"/>
<dbReference type="InterPro" id="IPR001236">
    <property type="entry name" value="Lactate/malate_DH_N"/>
</dbReference>
<proteinExistence type="inferred from homology"/>
<keyword evidence="2 5" id="KW-0560">Oxidoreductase</keyword>
<dbReference type="RefSeq" id="WP_006293086.1">
    <property type="nucleotide sequence ID" value="NZ_GG770225.1"/>
</dbReference>
<dbReference type="HOGENOM" id="CLU_045401_1_2_11"/>
<evidence type="ECO:0000256" key="1">
    <source>
        <dbReference type="ARBA" id="ARBA00006054"/>
    </source>
</evidence>
<dbReference type="Proteomes" id="UP000005777">
    <property type="component" value="Unassembled WGS sequence"/>
</dbReference>
<comment type="similarity">
    <text evidence="1">Belongs to the LDH/MDH superfamily. LDH family.</text>
</comment>
<dbReference type="InterPro" id="IPR018177">
    <property type="entry name" value="L-lactate_DH_AS"/>
</dbReference>
<evidence type="ECO:0000256" key="2">
    <source>
        <dbReference type="ARBA" id="ARBA00023002"/>
    </source>
</evidence>
<keyword evidence="9" id="KW-1185">Reference proteome</keyword>
<dbReference type="InterPro" id="IPR015955">
    <property type="entry name" value="Lactate_DH/Glyco_Ohase_4_C"/>
</dbReference>
<evidence type="ECO:0008006" key="10">
    <source>
        <dbReference type="Google" id="ProtNLM"/>
    </source>
</evidence>
<dbReference type="EMBL" id="ADCX01000003">
    <property type="protein sequence ID" value="EFG27087.1"/>
    <property type="molecule type" value="Genomic_DNA"/>
</dbReference>